<feature type="DNA-binding region" description="H-T-H motif" evidence="2">
    <location>
        <begin position="29"/>
        <end position="48"/>
    </location>
</feature>
<organism evidence="4 5">
    <name type="scientific">Nocardioides kribbensis</name>
    <dbReference type="NCBI Taxonomy" id="305517"/>
    <lineage>
        <taxon>Bacteria</taxon>
        <taxon>Bacillati</taxon>
        <taxon>Actinomycetota</taxon>
        <taxon>Actinomycetes</taxon>
        <taxon>Propionibacteriales</taxon>
        <taxon>Nocardioidaceae</taxon>
        <taxon>Nocardioides</taxon>
    </lineage>
</organism>
<accession>A0ABV1P2U3</accession>
<dbReference type="InterPro" id="IPR036271">
    <property type="entry name" value="Tet_transcr_reg_TetR-rel_C_sf"/>
</dbReference>
<dbReference type="PANTHER" id="PTHR30328:SF54">
    <property type="entry name" value="HTH-TYPE TRANSCRIPTIONAL REPRESSOR SCO4008"/>
    <property type="match status" value="1"/>
</dbReference>
<dbReference type="PRINTS" id="PR00455">
    <property type="entry name" value="HTHTETR"/>
</dbReference>
<dbReference type="SUPFAM" id="SSF46689">
    <property type="entry name" value="Homeodomain-like"/>
    <property type="match status" value="1"/>
</dbReference>
<dbReference type="PROSITE" id="PS50977">
    <property type="entry name" value="HTH_TETR_2"/>
    <property type="match status" value="1"/>
</dbReference>
<dbReference type="Pfam" id="PF00440">
    <property type="entry name" value="TetR_N"/>
    <property type="match status" value="1"/>
</dbReference>
<dbReference type="Gene3D" id="1.10.357.10">
    <property type="entry name" value="Tetracycline Repressor, domain 2"/>
    <property type="match status" value="1"/>
</dbReference>
<sequence length="184" mass="19880">MERTSAETKQRLVEAATAEFAAHGIAGARTGRIARSAGVNEALLFRYFGNKQELFELVYDRLVKQAVENVVLDAGDLPGYAGALFDFYDRHAEVLRLSIWARLERPDGAVSLAVQSSTEAKVRAIREAQSAGKVSSRLQPAELLAVIVQISLAGTAASPELSADFDREQRRRSIVLAVAAIAAP</sequence>
<evidence type="ECO:0000313" key="5">
    <source>
        <dbReference type="Proteomes" id="UP001482520"/>
    </source>
</evidence>
<keyword evidence="5" id="KW-1185">Reference proteome</keyword>
<protein>
    <submittedName>
        <fullName evidence="4">TetR family transcriptional regulator</fullName>
    </submittedName>
</protein>
<evidence type="ECO:0000256" key="2">
    <source>
        <dbReference type="PROSITE-ProRule" id="PRU00335"/>
    </source>
</evidence>
<gene>
    <name evidence="4" type="ORF">V6R90_17540</name>
</gene>
<dbReference type="EMBL" id="JBEGDP010000028">
    <property type="protein sequence ID" value="MEQ7849086.1"/>
    <property type="molecule type" value="Genomic_DNA"/>
</dbReference>
<dbReference type="InterPro" id="IPR009057">
    <property type="entry name" value="Homeodomain-like_sf"/>
</dbReference>
<dbReference type="Pfam" id="PF17926">
    <property type="entry name" value="TetR_C_21"/>
    <property type="match status" value="1"/>
</dbReference>
<dbReference type="InterPro" id="IPR001647">
    <property type="entry name" value="HTH_TetR"/>
</dbReference>
<dbReference type="InterPro" id="IPR041467">
    <property type="entry name" value="Sco4008_C"/>
</dbReference>
<dbReference type="Proteomes" id="UP001482520">
    <property type="component" value="Unassembled WGS sequence"/>
</dbReference>
<evidence type="ECO:0000259" key="3">
    <source>
        <dbReference type="PROSITE" id="PS50977"/>
    </source>
</evidence>
<dbReference type="RefSeq" id="WP_349805434.1">
    <property type="nucleotide sequence ID" value="NZ_JBEGDP010000028.1"/>
</dbReference>
<evidence type="ECO:0000313" key="4">
    <source>
        <dbReference type="EMBL" id="MEQ7849086.1"/>
    </source>
</evidence>
<dbReference type="SUPFAM" id="SSF48498">
    <property type="entry name" value="Tetracyclin repressor-like, C-terminal domain"/>
    <property type="match status" value="1"/>
</dbReference>
<proteinExistence type="predicted"/>
<evidence type="ECO:0000256" key="1">
    <source>
        <dbReference type="ARBA" id="ARBA00023125"/>
    </source>
</evidence>
<feature type="domain" description="HTH tetR-type" evidence="3">
    <location>
        <begin position="6"/>
        <end position="66"/>
    </location>
</feature>
<dbReference type="PANTHER" id="PTHR30328">
    <property type="entry name" value="TRANSCRIPTIONAL REPRESSOR"/>
    <property type="match status" value="1"/>
</dbReference>
<name>A0ABV1P2U3_9ACTN</name>
<keyword evidence="1 2" id="KW-0238">DNA-binding</keyword>
<comment type="caution">
    <text evidence="4">The sequence shown here is derived from an EMBL/GenBank/DDBJ whole genome shotgun (WGS) entry which is preliminary data.</text>
</comment>
<dbReference type="InterPro" id="IPR050109">
    <property type="entry name" value="HTH-type_TetR-like_transc_reg"/>
</dbReference>
<reference evidence="4 5" key="1">
    <citation type="submission" date="2024-02" db="EMBL/GenBank/DDBJ databases">
        <title>Full genome sequence of Nocardioides kribbensis.</title>
        <authorList>
            <person name="Poletto B.L."/>
            <person name="Silva G."/>
            <person name="Galante D."/>
            <person name="Campos K.R."/>
            <person name="Santos M.B.N."/>
            <person name="Sacchi C.T."/>
        </authorList>
    </citation>
    <scope>NUCLEOTIDE SEQUENCE [LARGE SCALE GENOMIC DNA]</scope>
    <source>
        <strain evidence="4 5">O4R</strain>
    </source>
</reference>